<protein>
    <submittedName>
        <fullName evidence="2">Uncharacterized protein</fullName>
    </submittedName>
</protein>
<proteinExistence type="predicted"/>
<evidence type="ECO:0000313" key="2">
    <source>
        <dbReference type="EMBL" id="KIU14108.1"/>
    </source>
</evidence>
<dbReference type="Proteomes" id="UP000032221">
    <property type="component" value="Unassembled WGS sequence"/>
</dbReference>
<accession>A0A0D1IXS2</accession>
<reference evidence="2 3" key="1">
    <citation type="submission" date="2015-01" db="EMBL/GenBank/DDBJ databases">
        <title>Genome sequence of Mycobacterium llatzerense and Mycobacterium immunogenum recovered from brain abscess.</title>
        <authorList>
            <person name="Greninger A.L."/>
            <person name="Langelier C."/>
            <person name="Cunningham G."/>
            <person name="Chiu C.Y."/>
            <person name="Miller S."/>
        </authorList>
    </citation>
    <scope>NUCLEOTIDE SEQUENCE [LARGE SCALE GENOMIC DNA]</scope>
    <source>
        <strain evidence="2 3">CLUC14</strain>
    </source>
</reference>
<comment type="caution">
    <text evidence="2">The sequence shown here is derived from an EMBL/GenBank/DDBJ whole genome shotgun (WGS) entry which is preliminary data.</text>
</comment>
<evidence type="ECO:0000256" key="1">
    <source>
        <dbReference type="SAM" id="MobiDB-lite"/>
    </source>
</evidence>
<name>A0A0D1IXS2_9MYCO</name>
<organism evidence="2 3">
    <name type="scientific">Mycolicibacterium llatzerense</name>
    <dbReference type="NCBI Taxonomy" id="280871"/>
    <lineage>
        <taxon>Bacteria</taxon>
        <taxon>Bacillati</taxon>
        <taxon>Actinomycetota</taxon>
        <taxon>Actinomycetes</taxon>
        <taxon>Mycobacteriales</taxon>
        <taxon>Mycobacteriaceae</taxon>
        <taxon>Mycolicibacterium</taxon>
    </lineage>
</organism>
<evidence type="ECO:0000313" key="3">
    <source>
        <dbReference type="Proteomes" id="UP000032221"/>
    </source>
</evidence>
<dbReference type="EMBL" id="JXST01000052">
    <property type="protein sequence ID" value="KIU14108.1"/>
    <property type="molecule type" value="Genomic_DNA"/>
</dbReference>
<feature type="compositionally biased region" description="Basic and acidic residues" evidence="1">
    <location>
        <begin position="76"/>
        <end position="91"/>
    </location>
</feature>
<gene>
    <name evidence="2" type="ORF">TL10_26125</name>
</gene>
<sequence length="97" mass="10216">MVTGMTPDPSPDEPADALTASLVALLIEIGGAQQFLRMDGQLVADSSECRVNDTADELAPTRAGQAGHPGPRTGHRRPDTQARDSRTDIGLRPRGIA</sequence>
<dbReference type="AlphaFoldDB" id="A0A0D1IXS2"/>
<keyword evidence="3" id="KW-1185">Reference proteome</keyword>
<feature type="region of interest" description="Disordered" evidence="1">
    <location>
        <begin position="53"/>
        <end position="97"/>
    </location>
</feature>